<accession>A0ABQ7R1J7</accession>
<evidence type="ECO:0000259" key="7">
    <source>
        <dbReference type="PROSITE" id="PS51180"/>
    </source>
</evidence>
<keyword evidence="3" id="KW-0963">Cytoplasm</keyword>
<feature type="compositionally biased region" description="Low complexity" evidence="5">
    <location>
        <begin position="1240"/>
        <end position="1257"/>
    </location>
</feature>
<sequence>MEAVPKMLMISFELKVSPETTHFGPKLKQYIAEAYREDPDNYGNELHQLEGLRSAAVRPATDASGLAALVRYFCQLRAMQSRFPMAKGQPASVNFVWKDLYANMNCTSADIRFEMACILYNIGALHTQLAASEPRTSGDSLKLACTHYQKAAWAFQYLIEHYPQPQGMDVSPDIVRLLQEICFAQGQECILEKSIQDTKKPSVIGAVANQVRAFYKNSLAILGPSTGTDNIHEIIGTKLYNYWHRHLSFRNSYIGCIVCLYQGMNAEEQQKMGERVAFYQLAVHKLGEARKLAKYIEPVKVTNEALTFTNDVVEGKRKAAKNENEFIYHEEVPDKDFLIDLKPVCLVKGIPINFNDPEVSGPDIFSRLIPMVAHEASSLYSEEKAKLLRQVVNQAESKNTEIMEFMSSLQLDQLDVLDAEQRIPQEIVDRCAAMNAKTEIIQSLVDSMNNLAEIISDVENTLSECKTMIQEEAAKEKEYQKVIGPRPPSIVQTELSREFNKYQEAHSRTNESNQVLHKAMTLHIANLRLLAQPLDELEAKIPSIDNIEGLDRETMLEMRRVVSKAKEMQSQRSTLIQQLREDLNADDITGTLLAQSTPHTQLFQQAIEKHTDKVKIIEQNFAAQENIINRLTSLYASYGESRRLLSEVLRKREGLINALITSYDTYEELLAKCHKGIEFYTRLSHSATALAARLRGTCQVQAEERAQGTASLASSAKSADVGRDAASVGDPAATPKLTLKDYLPYMKSRGYARNVTPPGQPEVPSDTYYPESIYPTSVRPAPLGSEAPTEAPQMKYPDGYVVPQNTNPYNPYANQYQPSESPYAVPNSYSYPAKSVAEVPKIEVDGYGYNTPYTPSQYSAQMSNPQATYNPYYTNMNAQESNTACTDSQNASYQSGNVSQTNVVPNTSQYGYDPYGVPAATVQAHASIPEVPSVPYAQQTDLAMNFANMQVSMPKQEPNPYNSEYANTFYNVNYPQVNTPNMATYTNPQPNSATTLVTSQVPSEYGATNYPYGTLDQTVPDNKTFNQQGVNPGTSTAYQSNPVDPAYSYSSTSEYDPNTAAYPAYTNADNASMYTSTSSISSVVPSNLPPEYTVPDSAALGQLEAYDRPIKSHTTGQALTSNYYQPTVPQYDTTSVANYTDANVPQSVPNDPNSQYNTQVSANYTQMYQNHPGYTHNASTGNFEYNYGSQSSFVSYNNSVQGNIDPQTGQDPNWAAQGVYTSAGTHETVQSPSGEPPQMPAQQPNNQIYYNNPYGYQTMQPNEVVPNSQTVNTNYGANMNQSTYMQSGQGVDSSVTYSNNQVSSPTQNVSQAPNFNQNQSAEQTSTQSYQGIPNYQNVPDNSQTPGNYQSPTDNYQSPSQNYQNPSENYHPSTSHYQTPGNNENTPTNYQVPESNNQKRSYYENQPGIQQIPTSNNQEPTVTPKPEEKPTPAEKPAPEESVSKTSTLDLLSDIDFSVEYKPLMPEIKVPQISENAIKKAVVTPKFENIPKPVKKEEVIERPAKMDLFSDPSLLNKFTEDVKSLQKLVDSLSSKVGGGLSLLESKWKSFQDVQTKENMSRSKRAAIEHTQGNIVTEVVPYDDSRLKLKSNSHAYINASYYKQLASWCIPLVISKCPDESDVNIFWKAVLENKITCVVCLLTEIEMQGHSYWPAKGQALDLPGDIRVTLDEATCSVHWTERRLTVSSGGSAVGVTHFQINVFPSKIVCSPLVLLTDKVLSLTYEGHLSNQLSPCWIHCSSGGGRSALAALLCMLVCQVRAGQMNLCDMIEAGCAHLYRHRTNVLEDPRYLADAYRTALFYVQGVLCSGTTSFNGEAVSVPSGASILSMVSSTTKEEKKESKLKFSRESFEEMKQAPGLTSGDMKDPLNFLDPLWSLKKKSSSRDDEVVIARRWLLASAAVRKEGSRVSTAAVRPGRAGSLEPPRSAAARVSTSLAPTFTHAPHRLPYKYSLSNNKVPQKNNL</sequence>
<evidence type="ECO:0000259" key="6">
    <source>
        <dbReference type="PROSITE" id="PS50055"/>
    </source>
</evidence>
<dbReference type="InterPro" id="IPR038499">
    <property type="entry name" value="BRO1_sf"/>
</dbReference>
<evidence type="ECO:0000256" key="3">
    <source>
        <dbReference type="ARBA" id="ARBA00022490"/>
    </source>
</evidence>
<evidence type="ECO:0000313" key="8">
    <source>
        <dbReference type="EMBL" id="KAG7311181.1"/>
    </source>
</evidence>
<dbReference type="Pfam" id="PF13949">
    <property type="entry name" value="ALIX_LYPXL_bnd"/>
    <property type="match status" value="1"/>
</dbReference>
<feature type="domain" description="Tyrosine-protein phosphatase" evidence="6">
    <location>
        <begin position="1541"/>
        <end position="1798"/>
    </location>
</feature>
<keyword evidence="4" id="KW-0967">Endosome</keyword>
<feature type="region of interest" description="Disordered" evidence="5">
    <location>
        <begin position="1225"/>
        <end position="1445"/>
    </location>
</feature>
<gene>
    <name evidence="8" type="ORF">JYU34_002182</name>
</gene>
<dbReference type="InterPro" id="IPR016130">
    <property type="entry name" value="Tyr_Pase_AS"/>
</dbReference>
<feature type="compositionally biased region" description="Basic and acidic residues" evidence="5">
    <location>
        <begin position="1424"/>
        <end position="1441"/>
    </location>
</feature>
<dbReference type="Gene3D" id="1.25.40.280">
    <property type="entry name" value="alix/aip1 like domains"/>
    <property type="match status" value="1"/>
</dbReference>
<dbReference type="Gene3D" id="1.20.120.560">
    <property type="entry name" value="alix/aip1 in complex with the ypdl late domain"/>
    <property type="match status" value="1"/>
</dbReference>
<feature type="compositionally biased region" description="Polar residues" evidence="5">
    <location>
        <begin position="1258"/>
        <end position="1417"/>
    </location>
</feature>
<comment type="subcellular location">
    <subcellularLocation>
        <location evidence="2">Cytoplasm</location>
    </subcellularLocation>
    <subcellularLocation>
        <location evidence="1">Endosome</location>
    </subcellularLocation>
</comment>
<name>A0ABQ7R1J7_PLUXY</name>
<protein>
    <recommendedName>
        <fullName evidence="10">Tyrosine-protein phosphatase non-receptor type 23</fullName>
    </recommendedName>
</protein>
<dbReference type="PROSITE" id="PS50055">
    <property type="entry name" value="TYR_PHOSPHATASE_PTP"/>
    <property type="match status" value="1"/>
</dbReference>
<evidence type="ECO:0000256" key="2">
    <source>
        <dbReference type="ARBA" id="ARBA00004496"/>
    </source>
</evidence>
<dbReference type="Pfam" id="PF03097">
    <property type="entry name" value="BRO1"/>
    <property type="match status" value="1"/>
</dbReference>
<dbReference type="InterPro" id="IPR004328">
    <property type="entry name" value="BRO1_dom"/>
</dbReference>
<dbReference type="SUPFAM" id="SSF52799">
    <property type="entry name" value="(Phosphotyrosine protein) phosphatases II"/>
    <property type="match status" value="1"/>
</dbReference>
<evidence type="ECO:0008006" key="10">
    <source>
        <dbReference type="Google" id="ProtNLM"/>
    </source>
</evidence>
<evidence type="ECO:0000256" key="1">
    <source>
        <dbReference type="ARBA" id="ARBA00004177"/>
    </source>
</evidence>
<feature type="region of interest" description="Disordered" evidence="5">
    <location>
        <begin position="709"/>
        <end position="728"/>
    </location>
</feature>
<proteinExistence type="predicted"/>
<keyword evidence="9" id="KW-1185">Reference proteome</keyword>
<dbReference type="Gene3D" id="1.20.140.50">
    <property type="entry name" value="alix/aip1 like domains"/>
    <property type="match status" value="1"/>
</dbReference>
<dbReference type="Proteomes" id="UP000823941">
    <property type="component" value="Chromosome 4"/>
</dbReference>
<dbReference type="SMART" id="SM00194">
    <property type="entry name" value="PTPc"/>
    <property type="match status" value="1"/>
</dbReference>
<dbReference type="Gene3D" id="3.90.190.10">
    <property type="entry name" value="Protein tyrosine phosphatase superfamily"/>
    <property type="match status" value="1"/>
</dbReference>
<dbReference type="Pfam" id="PF00102">
    <property type="entry name" value="Y_phosphatase"/>
    <property type="match status" value="1"/>
</dbReference>
<dbReference type="InterPro" id="IPR029021">
    <property type="entry name" value="Prot-tyrosine_phosphatase-like"/>
</dbReference>
<evidence type="ECO:0000313" key="9">
    <source>
        <dbReference type="Proteomes" id="UP000823941"/>
    </source>
</evidence>
<reference evidence="8 9" key="1">
    <citation type="submission" date="2021-06" db="EMBL/GenBank/DDBJ databases">
        <title>A haploid diamondback moth (Plutella xylostella L.) genome assembly resolves 31 chromosomes and identifies a diamide resistance mutation.</title>
        <authorList>
            <person name="Ward C.M."/>
            <person name="Perry K.D."/>
            <person name="Baker G."/>
            <person name="Powis K."/>
            <person name="Heckel D.G."/>
            <person name="Baxter S.W."/>
        </authorList>
    </citation>
    <scope>NUCLEOTIDE SEQUENCE [LARGE SCALE GENOMIC DNA]</scope>
    <source>
        <strain evidence="8 9">LV</strain>
        <tissue evidence="8">Single pupa</tissue>
    </source>
</reference>
<feature type="domain" description="BRO1" evidence="7">
    <location>
        <begin position="8"/>
        <end position="402"/>
    </location>
</feature>
<dbReference type="PROSITE" id="PS51180">
    <property type="entry name" value="BRO1"/>
    <property type="match status" value="1"/>
</dbReference>
<dbReference type="InterPro" id="IPR025304">
    <property type="entry name" value="ALIX_V_dom"/>
</dbReference>
<dbReference type="PANTHER" id="PTHR23030:SF30">
    <property type="entry name" value="TYROSINE-PROTEIN PHOSPHATASE NON-RECEPTOR TYPE 23"/>
    <property type="match status" value="1"/>
</dbReference>
<dbReference type="EMBL" id="JAHIBW010000004">
    <property type="protein sequence ID" value="KAG7311181.1"/>
    <property type="molecule type" value="Genomic_DNA"/>
</dbReference>
<evidence type="ECO:0000256" key="5">
    <source>
        <dbReference type="SAM" id="MobiDB-lite"/>
    </source>
</evidence>
<evidence type="ECO:0000256" key="4">
    <source>
        <dbReference type="ARBA" id="ARBA00022753"/>
    </source>
</evidence>
<dbReference type="PROSITE" id="PS00383">
    <property type="entry name" value="TYR_PHOSPHATASE_1"/>
    <property type="match status" value="1"/>
</dbReference>
<dbReference type="InterPro" id="IPR000242">
    <property type="entry name" value="PTP_cat"/>
</dbReference>
<organism evidence="8 9">
    <name type="scientific">Plutella xylostella</name>
    <name type="common">Diamondback moth</name>
    <name type="synonym">Plutella maculipennis</name>
    <dbReference type="NCBI Taxonomy" id="51655"/>
    <lineage>
        <taxon>Eukaryota</taxon>
        <taxon>Metazoa</taxon>
        <taxon>Ecdysozoa</taxon>
        <taxon>Arthropoda</taxon>
        <taxon>Hexapoda</taxon>
        <taxon>Insecta</taxon>
        <taxon>Pterygota</taxon>
        <taxon>Neoptera</taxon>
        <taxon>Endopterygota</taxon>
        <taxon>Lepidoptera</taxon>
        <taxon>Glossata</taxon>
        <taxon>Ditrysia</taxon>
        <taxon>Yponomeutoidea</taxon>
        <taxon>Plutellidae</taxon>
        <taxon>Plutella</taxon>
    </lineage>
</organism>
<comment type="caution">
    <text evidence="8">The sequence shown here is derived from an EMBL/GenBank/DDBJ whole genome shotgun (WGS) entry which is preliminary data.</text>
</comment>
<dbReference type="SMART" id="SM01041">
    <property type="entry name" value="BRO1"/>
    <property type="match status" value="1"/>
</dbReference>
<dbReference type="PANTHER" id="PTHR23030">
    <property type="entry name" value="PCD6 INTERACTING PROTEIN-RELATED"/>
    <property type="match status" value="1"/>
</dbReference>
<feature type="region of interest" description="Disordered" evidence="5">
    <location>
        <begin position="1903"/>
        <end position="1923"/>
    </location>
</feature>